<dbReference type="RefSeq" id="WP_178366184.1">
    <property type="nucleotide sequence ID" value="NZ_JACADJ010000016.1"/>
</dbReference>
<dbReference type="GO" id="GO:0003824">
    <property type="term" value="F:catalytic activity"/>
    <property type="evidence" value="ECO:0007669"/>
    <property type="project" value="InterPro"/>
</dbReference>
<dbReference type="InterPro" id="IPR027596">
    <property type="entry name" value="AmmeMemoSam_rS"/>
</dbReference>
<dbReference type="InterPro" id="IPR034457">
    <property type="entry name" value="Organic_radical-activating"/>
</dbReference>
<organism evidence="8 9">
    <name type="scientific">Desulfobacter latus</name>
    <dbReference type="NCBI Taxonomy" id="2292"/>
    <lineage>
        <taxon>Bacteria</taxon>
        <taxon>Pseudomonadati</taxon>
        <taxon>Thermodesulfobacteriota</taxon>
        <taxon>Desulfobacteria</taxon>
        <taxon>Desulfobacterales</taxon>
        <taxon>Desulfobacteraceae</taxon>
        <taxon>Desulfobacter</taxon>
    </lineage>
</organism>
<dbReference type="EMBL" id="JACADJ010000016">
    <property type="protein sequence ID" value="NWH04731.1"/>
    <property type="molecule type" value="Genomic_DNA"/>
</dbReference>
<dbReference type="InterPro" id="IPR007197">
    <property type="entry name" value="rSAM"/>
</dbReference>
<keyword evidence="5 6" id="KW-0411">Iron-sulfur</keyword>
<keyword evidence="2 6" id="KW-0949">S-adenosyl-L-methionine</keyword>
<dbReference type="PROSITE" id="PS51918">
    <property type="entry name" value="RADICAL_SAM"/>
    <property type="match status" value="1"/>
</dbReference>
<dbReference type="PANTHER" id="PTHR30352">
    <property type="entry name" value="PYRUVATE FORMATE-LYASE-ACTIVATING ENZYME"/>
    <property type="match status" value="1"/>
</dbReference>
<feature type="binding site" evidence="6">
    <location>
        <position position="86"/>
    </location>
    <ligand>
        <name>[4Fe-4S] cluster</name>
        <dbReference type="ChEBI" id="CHEBI:49883"/>
        <note>4Fe-4S-S-AdoMet</note>
    </ligand>
</feature>
<dbReference type="SFLD" id="SFLDG01101">
    <property type="entry name" value="Uncharacterised_Radical_SAM_Su"/>
    <property type="match status" value="1"/>
</dbReference>
<evidence type="ECO:0000259" key="7">
    <source>
        <dbReference type="PROSITE" id="PS51918"/>
    </source>
</evidence>
<dbReference type="SMART" id="SM00729">
    <property type="entry name" value="Elp3"/>
    <property type="match status" value="1"/>
</dbReference>
<keyword evidence="3 6" id="KW-0479">Metal-binding</keyword>
<dbReference type="PANTHER" id="PTHR30352:SF5">
    <property type="entry name" value="PYRUVATE FORMATE-LYASE 1-ACTIVATING ENZYME"/>
    <property type="match status" value="1"/>
</dbReference>
<evidence type="ECO:0000313" key="8">
    <source>
        <dbReference type="EMBL" id="NWH04731.1"/>
    </source>
</evidence>
<keyword evidence="4 6" id="KW-0408">Iron</keyword>
<keyword evidence="1" id="KW-0004">4Fe-4S</keyword>
<evidence type="ECO:0000313" key="9">
    <source>
        <dbReference type="Proteomes" id="UP000553343"/>
    </source>
</evidence>
<evidence type="ECO:0000256" key="3">
    <source>
        <dbReference type="ARBA" id="ARBA00022723"/>
    </source>
</evidence>
<protein>
    <submittedName>
        <fullName evidence="8">AmmeMemoRadiSam system radical SAM enzyme</fullName>
    </submittedName>
</protein>
<dbReference type="InterPro" id="IPR016431">
    <property type="entry name" value="Pyrv-formate_lyase-activ_prd"/>
</dbReference>
<name>A0A850T0W9_9BACT</name>
<dbReference type="SUPFAM" id="SSF102114">
    <property type="entry name" value="Radical SAM enzymes"/>
    <property type="match status" value="1"/>
</dbReference>
<dbReference type="GO" id="GO:0046872">
    <property type="term" value="F:metal ion binding"/>
    <property type="evidence" value="ECO:0007669"/>
    <property type="project" value="UniProtKB-KW"/>
</dbReference>
<feature type="binding site" evidence="6">
    <location>
        <position position="82"/>
    </location>
    <ligand>
        <name>[4Fe-4S] cluster</name>
        <dbReference type="ChEBI" id="CHEBI:49883"/>
        <note>4Fe-4S-S-AdoMet</note>
    </ligand>
</feature>
<evidence type="ECO:0000256" key="2">
    <source>
        <dbReference type="ARBA" id="ARBA00022691"/>
    </source>
</evidence>
<evidence type="ECO:0000256" key="1">
    <source>
        <dbReference type="ARBA" id="ARBA00022485"/>
    </source>
</evidence>
<dbReference type="InterPro" id="IPR058240">
    <property type="entry name" value="rSAM_sf"/>
</dbReference>
<dbReference type="InterPro" id="IPR006638">
    <property type="entry name" value="Elp3/MiaA/NifB-like_rSAM"/>
</dbReference>
<dbReference type="Proteomes" id="UP000553343">
    <property type="component" value="Unassembled WGS sequence"/>
</dbReference>
<evidence type="ECO:0000256" key="6">
    <source>
        <dbReference type="PIRSR" id="PIRSR004869-50"/>
    </source>
</evidence>
<dbReference type="InterPro" id="IPR013785">
    <property type="entry name" value="Aldolase_TIM"/>
</dbReference>
<feature type="binding site" evidence="6">
    <location>
        <position position="89"/>
    </location>
    <ligand>
        <name>[4Fe-4S] cluster</name>
        <dbReference type="ChEBI" id="CHEBI:49883"/>
        <note>4Fe-4S-S-AdoMet</note>
    </ligand>
</feature>
<dbReference type="Gene3D" id="3.20.20.70">
    <property type="entry name" value="Aldolase class I"/>
    <property type="match status" value="1"/>
</dbReference>
<comment type="cofactor">
    <cofactor evidence="6">
        <name>[4Fe-4S] cluster</name>
        <dbReference type="ChEBI" id="CHEBI:49883"/>
    </cofactor>
    <text evidence="6">Binds 1 [4Fe-4S] cluster. The cluster is coordinated with 3 cysteines and an exchangeable S-adenosyl-L-methionine.</text>
</comment>
<evidence type="ECO:0000256" key="4">
    <source>
        <dbReference type="ARBA" id="ARBA00023004"/>
    </source>
</evidence>
<dbReference type="CDD" id="cd01335">
    <property type="entry name" value="Radical_SAM"/>
    <property type="match status" value="1"/>
</dbReference>
<proteinExistence type="predicted"/>
<keyword evidence="9" id="KW-1185">Reference proteome</keyword>
<evidence type="ECO:0000256" key="5">
    <source>
        <dbReference type="ARBA" id="ARBA00023014"/>
    </source>
</evidence>
<sequence length="337" mass="37722">MKDALLYESLDGNRVRCNLCNHGCKIQAGKRGICGVRENQDGKLYSLVYGKIIAEHIDPIEKKPLFNFLPGSRAFSIGTVGCNFRCKHCQNFDISQYPQRHKGEIIGQDRIPEQIVAAAKSAGCETIAYTYTEPTIFFEFAHDTAMLAQKEGIKNIFVSNGYMSSKAAYQIAPYLDAINIDVKAFTDKFYKEICGARLKPVLETIRLMKKLGVWVETTTLIIPGLNDEDDELRDIARFVKSVGLEVPWHVTRFYPTYKLMDRPLTPVGTLRRARDIGMEEGLRYVYEGNVPGEAGENTYCPDCGTVVIERSGLGFMRNDLQNGKCPDCGTKIDGVGM</sequence>
<dbReference type="AlphaFoldDB" id="A0A850T0W9"/>
<reference evidence="8 9" key="1">
    <citation type="submission" date="2020-06" db="EMBL/GenBank/DDBJ databases">
        <title>High-quality draft genome of sulfate reducer Desulfobacter latus type strain AcrS2 isolated from marine sediment.</title>
        <authorList>
            <person name="Hoppe M."/>
            <person name="Larsen C.K."/>
            <person name="Marshall I.P.G."/>
            <person name="Schramm A."/>
            <person name="Marietou A.G."/>
        </authorList>
    </citation>
    <scope>NUCLEOTIDE SEQUENCE [LARGE SCALE GENOMIC DNA]</scope>
    <source>
        <strain evidence="8 9">AcRS2</strain>
    </source>
</reference>
<feature type="domain" description="Radical SAM core" evidence="7">
    <location>
        <begin position="68"/>
        <end position="283"/>
    </location>
</feature>
<comment type="caution">
    <text evidence="8">The sequence shown here is derived from an EMBL/GenBank/DDBJ whole genome shotgun (WGS) entry which is preliminary data.</text>
</comment>
<dbReference type="PIRSF" id="PIRSF004869">
    <property type="entry name" value="PflX_prd"/>
    <property type="match status" value="1"/>
</dbReference>
<accession>A0A850T0W9</accession>
<gene>
    <name evidence="8" type="primary">amrS</name>
    <name evidence="8" type="ORF">HXW94_06975</name>
</gene>
<dbReference type="NCBIfam" id="TIGR04337">
    <property type="entry name" value="AmmeMemoSam_rS"/>
    <property type="match status" value="1"/>
</dbReference>
<dbReference type="Pfam" id="PF04055">
    <property type="entry name" value="Radical_SAM"/>
    <property type="match status" value="1"/>
</dbReference>
<dbReference type="SFLD" id="SFLDS00029">
    <property type="entry name" value="Radical_SAM"/>
    <property type="match status" value="1"/>
</dbReference>
<dbReference type="GO" id="GO:0051539">
    <property type="term" value="F:4 iron, 4 sulfur cluster binding"/>
    <property type="evidence" value="ECO:0007669"/>
    <property type="project" value="UniProtKB-KW"/>
</dbReference>